<dbReference type="HOGENOM" id="CLU_1915691_0_0_6"/>
<evidence type="ECO:0000313" key="2">
    <source>
        <dbReference type="Proteomes" id="UP000000466"/>
    </source>
</evidence>
<accession>K4KW32</accession>
<organism evidence="1 2">
    <name type="scientific">Simiduia agarivorans (strain DSM 21679 / JCM 13881 / BCRC 17597 / SA1)</name>
    <dbReference type="NCBI Taxonomy" id="1117647"/>
    <lineage>
        <taxon>Bacteria</taxon>
        <taxon>Pseudomonadati</taxon>
        <taxon>Pseudomonadota</taxon>
        <taxon>Gammaproteobacteria</taxon>
        <taxon>Cellvibrionales</taxon>
        <taxon>Cellvibrionaceae</taxon>
        <taxon>Simiduia</taxon>
    </lineage>
</organism>
<dbReference type="KEGG" id="saga:M5M_04650"/>
<dbReference type="EMBL" id="CP003746">
    <property type="protein sequence ID" value="AFU98137.1"/>
    <property type="molecule type" value="Genomic_DNA"/>
</dbReference>
<sequence>MMLVLATPTVMAANGLSEEEALSLAADLMLIKFENRVDQCEKMGAKNMAGLYDALRLAGARRTDVLPVKSTQMIERAKQSYRTGLAQLPVSRPEKADHVALICDRTYNQLAELDSSGLLKLAERGVAEFGLR</sequence>
<dbReference type="Proteomes" id="UP000000466">
    <property type="component" value="Chromosome"/>
</dbReference>
<name>K4KW32_SIMAS</name>
<evidence type="ECO:0000313" key="1">
    <source>
        <dbReference type="EMBL" id="AFU98137.1"/>
    </source>
</evidence>
<reference evidence="1 2" key="1">
    <citation type="journal article" date="2013" name="Genome Announc.">
        <title>Complete genome sequence of Simiduia agarivorans SA1(T), a marine bacterium able to degrade a variety of polysaccharides.</title>
        <authorList>
            <person name="Lin S.Y."/>
            <person name="Shieh W.Y."/>
            <person name="Chen J.S."/>
            <person name="Tang S.L."/>
        </authorList>
    </citation>
    <scope>NUCLEOTIDE SEQUENCE [LARGE SCALE GENOMIC DNA]</scope>
    <source>
        <strain evidence="2">DSM 21679 / JCM 13881 / BCRC 17597 / SA1</strain>
    </source>
</reference>
<dbReference type="AlphaFoldDB" id="K4KW32"/>
<keyword evidence="2" id="KW-1185">Reference proteome</keyword>
<protein>
    <submittedName>
        <fullName evidence="1">Uncharacterized protein</fullName>
    </submittedName>
</protein>
<proteinExistence type="predicted"/>
<gene>
    <name evidence="1" type="ordered locus">M5M_04650</name>
</gene>